<keyword evidence="4" id="KW-1185">Reference proteome</keyword>
<name>A0A4Q2MAR0_9MICO</name>
<comment type="caution">
    <text evidence="3">The sequence shown here is derived from an EMBL/GenBank/DDBJ whole genome shotgun (WGS) entry which is preliminary data.</text>
</comment>
<protein>
    <recommendedName>
        <fullName evidence="6">Type 4a pilus biogenesis protein PilO</fullName>
    </recommendedName>
</protein>
<evidence type="ECO:0000313" key="2">
    <source>
        <dbReference type="EMBL" id="NYD66896.1"/>
    </source>
</evidence>
<feature type="region of interest" description="Disordered" evidence="1">
    <location>
        <begin position="211"/>
        <end position="233"/>
    </location>
</feature>
<gene>
    <name evidence="2" type="ORF">BJ972_001415</name>
    <name evidence="3" type="ORF">ESP50_06410</name>
</gene>
<organism evidence="3 4">
    <name type="scientific">Agromyces atrinae</name>
    <dbReference type="NCBI Taxonomy" id="592376"/>
    <lineage>
        <taxon>Bacteria</taxon>
        <taxon>Bacillati</taxon>
        <taxon>Actinomycetota</taxon>
        <taxon>Actinomycetes</taxon>
        <taxon>Micrococcales</taxon>
        <taxon>Microbacteriaceae</taxon>
        <taxon>Agromyces</taxon>
    </lineage>
</organism>
<dbReference type="Gene3D" id="3.30.70.60">
    <property type="match status" value="1"/>
</dbReference>
<reference evidence="3 4" key="1">
    <citation type="submission" date="2019-01" db="EMBL/GenBank/DDBJ databases">
        <title>Agromyces.</title>
        <authorList>
            <person name="Li J."/>
        </authorList>
    </citation>
    <scope>NUCLEOTIDE SEQUENCE [LARGE SCALE GENOMIC DNA]</scope>
    <source>
        <strain evidence="3 4">DSM 23870</strain>
    </source>
</reference>
<dbReference type="AlphaFoldDB" id="A0A4Q2MAR0"/>
<evidence type="ECO:0000313" key="5">
    <source>
        <dbReference type="Proteomes" id="UP000581087"/>
    </source>
</evidence>
<dbReference type="Proteomes" id="UP000292686">
    <property type="component" value="Unassembled WGS sequence"/>
</dbReference>
<accession>A0A4Q2MAR0</accession>
<evidence type="ECO:0000256" key="1">
    <source>
        <dbReference type="SAM" id="MobiDB-lite"/>
    </source>
</evidence>
<evidence type="ECO:0000313" key="3">
    <source>
        <dbReference type="EMBL" id="RXZ87543.1"/>
    </source>
</evidence>
<dbReference type="Proteomes" id="UP000581087">
    <property type="component" value="Unassembled WGS sequence"/>
</dbReference>
<sequence>MKSTDNRLVLLGLAVAAIAVMLLGFFLGVIPLLGSADAARGREREVNAQNVLLENDIARLSALAETRDADEARLAEQRIALPEDHAQPAFLREVDALATASGAALRSYTFSEPTGYAVDPPADDRLGSGNYFSTTVQFEVAGTRAVVLDAVRRLQGTERLFVVGSVALTPDSAGAGAVADPFDVNTPVVAVVSGEIFMLVSGADPVFVAPEPGSEVADETVAPDDETTAEATP</sequence>
<evidence type="ECO:0000313" key="4">
    <source>
        <dbReference type="Proteomes" id="UP000292686"/>
    </source>
</evidence>
<dbReference type="RefSeq" id="WP_129173244.1">
    <property type="nucleotide sequence ID" value="NZ_JACCBI010000001.1"/>
</dbReference>
<proteinExistence type="predicted"/>
<dbReference type="EMBL" id="SDPM01000002">
    <property type="protein sequence ID" value="RXZ87543.1"/>
    <property type="molecule type" value="Genomic_DNA"/>
</dbReference>
<evidence type="ECO:0008006" key="6">
    <source>
        <dbReference type="Google" id="ProtNLM"/>
    </source>
</evidence>
<dbReference type="InterPro" id="IPR014717">
    <property type="entry name" value="Transl_elong_EF1B/ribsomal_bS6"/>
</dbReference>
<dbReference type="EMBL" id="JACCBI010000001">
    <property type="protein sequence ID" value="NYD66896.1"/>
    <property type="molecule type" value="Genomic_DNA"/>
</dbReference>
<reference evidence="2 5" key="2">
    <citation type="submission" date="2020-07" db="EMBL/GenBank/DDBJ databases">
        <title>Sequencing the genomes of 1000 actinobacteria strains.</title>
        <authorList>
            <person name="Klenk H.-P."/>
        </authorList>
    </citation>
    <scope>NUCLEOTIDE SEQUENCE [LARGE SCALE GENOMIC DNA]</scope>
    <source>
        <strain evidence="2 5">DSM 23870</strain>
    </source>
</reference>
<feature type="compositionally biased region" description="Acidic residues" evidence="1">
    <location>
        <begin position="216"/>
        <end position="233"/>
    </location>
</feature>